<keyword evidence="4 9" id="KW-0819">tRNA processing</keyword>
<sequence length="187" mass="20855">MIKDVLLSECVNKLKNNDIIAYPTESVFGLGCNPNNKLAVMKLLKLKQRKWNKGLILVASHYGQVKRYVNEHRLSCSHKNIMSKNWPGPITFLLPAKPSVPFWLTGDSSFLAVRVSSHLSIKKLCNAFGNAIISTSANYSGLTPCTTYADIIKQFGKNFPILYGKLGNNKYPSKIINIISGELIRRA</sequence>
<dbReference type="InterPro" id="IPR017945">
    <property type="entry name" value="DHBP_synth_RibB-like_a/b_dom"/>
</dbReference>
<accession>A0A4D6YAP4</accession>
<comment type="catalytic activity">
    <reaction evidence="8 9">
        <text>L-threonine + hydrogencarbonate + ATP = L-threonylcarbamoyladenylate + diphosphate + H2O</text>
        <dbReference type="Rhea" id="RHEA:36407"/>
        <dbReference type="ChEBI" id="CHEBI:15377"/>
        <dbReference type="ChEBI" id="CHEBI:17544"/>
        <dbReference type="ChEBI" id="CHEBI:30616"/>
        <dbReference type="ChEBI" id="CHEBI:33019"/>
        <dbReference type="ChEBI" id="CHEBI:57926"/>
        <dbReference type="ChEBI" id="CHEBI:73682"/>
        <dbReference type="EC" id="2.7.7.87"/>
    </reaction>
</comment>
<evidence type="ECO:0000256" key="6">
    <source>
        <dbReference type="ARBA" id="ARBA00022741"/>
    </source>
</evidence>
<dbReference type="EMBL" id="CP033004">
    <property type="protein sequence ID" value="QCI23451.1"/>
    <property type="molecule type" value="Genomic_DNA"/>
</dbReference>
<evidence type="ECO:0000259" key="10">
    <source>
        <dbReference type="PROSITE" id="PS51163"/>
    </source>
</evidence>
<name>A0A4D6YAP4_BUCMH</name>
<dbReference type="InterPro" id="IPR050156">
    <property type="entry name" value="TC-AMP_synthase_SUA5"/>
</dbReference>
<dbReference type="PANTHER" id="PTHR17490">
    <property type="entry name" value="SUA5"/>
    <property type="match status" value="1"/>
</dbReference>
<dbReference type="GO" id="GO:0002949">
    <property type="term" value="P:tRNA threonylcarbamoyladenosine modification"/>
    <property type="evidence" value="ECO:0007669"/>
    <property type="project" value="UniProtKB-UniRule"/>
</dbReference>
<evidence type="ECO:0000256" key="8">
    <source>
        <dbReference type="ARBA" id="ARBA00048366"/>
    </source>
</evidence>
<dbReference type="GO" id="GO:0005524">
    <property type="term" value="F:ATP binding"/>
    <property type="evidence" value="ECO:0007669"/>
    <property type="project" value="UniProtKB-UniRule"/>
</dbReference>
<dbReference type="HAMAP" id="MF_01852">
    <property type="entry name" value="TsaC"/>
    <property type="match status" value="1"/>
</dbReference>
<evidence type="ECO:0000256" key="7">
    <source>
        <dbReference type="ARBA" id="ARBA00022840"/>
    </source>
</evidence>
<dbReference type="Proteomes" id="UP000298566">
    <property type="component" value="Chromosome"/>
</dbReference>
<dbReference type="PANTHER" id="PTHR17490:SF18">
    <property type="entry name" value="THREONYLCARBAMOYL-AMP SYNTHASE"/>
    <property type="match status" value="1"/>
</dbReference>
<dbReference type="PROSITE" id="PS51163">
    <property type="entry name" value="YRDC"/>
    <property type="match status" value="1"/>
</dbReference>
<dbReference type="RefSeq" id="WP_158336664.1">
    <property type="nucleotide sequence ID" value="NZ_CP033004.1"/>
</dbReference>
<dbReference type="GO" id="GO:0006450">
    <property type="term" value="P:regulation of translational fidelity"/>
    <property type="evidence" value="ECO:0007669"/>
    <property type="project" value="TreeGrafter"/>
</dbReference>
<dbReference type="Gene3D" id="3.90.870.10">
    <property type="entry name" value="DHBP synthase"/>
    <property type="match status" value="1"/>
</dbReference>
<keyword evidence="3 9" id="KW-0808">Transferase</keyword>
<comment type="subcellular location">
    <subcellularLocation>
        <location evidence="1 9">Cytoplasm</location>
    </subcellularLocation>
</comment>
<dbReference type="InterPro" id="IPR006070">
    <property type="entry name" value="Sua5-like_dom"/>
</dbReference>
<reference evidence="11 12" key="1">
    <citation type="submission" date="2018-10" db="EMBL/GenBank/DDBJ databases">
        <title>Comparative functional genomics of the obligate endosymbiont Buchnera aphidicola.</title>
        <authorList>
            <person name="Chong R.A."/>
        </authorList>
    </citation>
    <scope>NUCLEOTIDE SEQUENCE [LARGE SCALE GENOMIC DNA]</scope>
    <source>
        <strain evidence="11 12">Mrh</strain>
    </source>
</reference>
<evidence type="ECO:0000256" key="2">
    <source>
        <dbReference type="ARBA" id="ARBA00022490"/>
    </source>
</evidence>
<dbReference type="EC" id="2.7.7.87" evidence="9"/>
<feature type="domain" description="YrdC-like" evidence="10">
    <location>
        <begin position="4"/>
        <end position="187"/>
    </location>
</feature>
<gene>
    <name evidence="9" type="primary">tsaC</name>
    <name evidence="11" type="ORF">D9V73_02305</name>
</gene>
<dbReference type="SUPFAM" id="SSF55821">
    <property type="entry name" value="YrdC/RibB"/>
    <property type="match status" value="1"/>
</dbReference>
<dbReference type="OrthoDB" id="9814580at2"/>
<dbReference type="GO" id="GO:0003725">
    <property type="term" value="F:double-stranded RNA binding"/>
    <property type="evidence" value="ECO:0007669"/>
    <property type="project" value="InterPro"/>
</dbReference>
<keyword evidence="7 9" id="KW-0067">ATP-binding</keyword>
<evidence type="ECO:0000256" key="4">
    <source>
        <dbReference type="ARBA" id="ARBA00022694"/>
    </source>
</evidence>
<evidence type="ECO:0000256" key="3">
    <source>
        <dbReference type="ARBA" id="ARBA00022679"/>
    </source>
</evidence>
<comment type="similarity">
    <text evidence="9">Belongs to the SUA5 family. TsaC subfamily.</text>
</comment>
<evidence type="ECO:0000256" key="9">
    <source>
        <dbReference type="HAMAP-Rule" id="MF_01852"/>
    </source>
</evidence>
<keyword evidence="5 9" id="KW-0548">Nucleotidyltransferase</keyword>
<evidence type="ECO:0000256" key="1">
    <source>
        <dbReference type="ARBA" id="ARBA00004496"/>
    </source>
</evidence>
<evidence type="ECO:0000313" key="12">
    <source>
        <dbReference type="Proteomes" id="UP000298566"/>
    </source>
</evidence>
<dbReference type="GO" id="GO:0061710">
    <property type="term" value="F:L-threonylcarbamoyladenylate synthase"/>
    <property type="evidence" value="ECO:0007669"/>
    <property type="project" value="UniProtKB-EC"/>
</dbReference>
<dbReference type="AlphaFoldDB" id="A0A4D6YAP4"/>
<keyword evidence="2 9" id="KW-0963">Cytoplasm</keyword>
<keyword evidence="6 9" id="KW-0547">Nucleotide-binding</keyword>
<comment type="function">
    <text evidence="9">Required for the formation of a threonylcarbamoyl group on adenosine at position 37 (t(6)A37) in tRNAs that read codons beginning with adenine. Catalyzes the conversion of L-threonine, HCO(3)(-)/CO(2) and ATP to give threonylcarbamoyl-AMP (TC-AMP) as the acyladenylate intermediate, with the release of diphosphate.</text>
</comment>
<proteinExistence type="inferred from homology"/>
<protein>
    <recommendedName>
        <fullName evidence="9">Threonylcarbamoyl-AMP synthase</fullName>
        <shortName evidence="9">TC-AMP synthase</shortName>
        <ecNumber evidence="9">2.7.7.87</ecNumber>
    </recommendedName>
    <alternativeName>
        <fullName evidence="9">L-threonylcarbamoyladenylate synthase</fullName>
    </alternativeName>
    <alternativeName>
        <fullName evidence="9">t(6)A37 threonylcarbamoyladenosine biosynthesis protein TsaC</fullName>
    </alternativeName>
    <alternativeName>
        <fullName evidence="9">tRNA threonylcarbamoyladenosine biosynthesis protein TsaC</fullName>
    </alternativeName>
</protein>
<dbReference type="InterPro" id="IPR023535">
    <property type="entry name" value="TC-AMP_synthase"/>
</dbReference>
<evidence type="ECO:0000256" key="5">
    <source>
        <dbReference type="ARBA" id="ARBA00022695"/>
    </source>
</evidence>
<organism evidence="11 12">
    <name type="scientific">Buchnera aphidicola subsp. Melaphis rhois</name>
    <dbReference type="NCBI Taxonomy" id="118103"/>
    <lineage>
        <taxon>Bacteria</taxon>
        <taxon>Pseudomonadati</taxon>
        <taxon>Pseudomonadota</taxon>
        <taxon>Gammaproteobacteria</taxon>
        <taxon>Enterobacterales</taxon>
        <taxon>Erwiniaceae</taxon>
        <taxon>Buchnera</taxon>
    </lineage>
</organism>
<dbReference type="GO" id="GO:0000049">
    <property type="term" value="F:tRNA binding"/>
    <property type="evidence" value="ECO:0007669"/>
    <property type="project" value="TreeGrafter"/>
</dbReference>
<evidence type="ECO:0000313" key="11">
    <source>
        <dbReference type="EMBL" id="QCI23451.1"/>
    </source>
</evidence>
<dbReference type="GO" id="GO:0005737">
    <property type="term" value="C:cytoplasm"/>
    <property type="evidence" value="ECO:0007669"/>
    <property type="project" value="UniProtKB-SubCell"/>
</dbReference>
<dbReference type="FunFam" id="3.90.870.10:FF:000004">
    <property type="entry name" value="Threonylcarbamoyl-AMP synthase"/>
    <property type="match status" value="1"/>
</dbReference>
<dbReference type="Pfam" id="PF01300">
    <property type="entry name" value="Sua5_yciO_yrdC"/>
    <property type="match status" value="1"/>
</dbReference>